<feature type="binding site" evidence="10">
    <location>
        <position position="131"/>
    </location>
    <ligand>
        <name>[4Fe-4S] cluster</name>
        <dbReference type="ChEBI" id="CHEBI:49883"/>
    </ligand>
</feature>
<dbReference type="PIRSF" id="PIRSF000857">
    <property type="entry name" value="PAPS_reductase"/>
    <property type="match status" value="1"/>
</dbReference>
<dbReference type="InterPro" id="IPR004511">
    <property type="entry name" value="PAPS/APS_Rdtase"/>
</dbReference>
<dbReference type="Gene3D" id="3.40.50.620">
    <property type="entry name" value="HUPs"/>
    <property type="match status" value="1"/>
</dbReference>
<dbReference type="GO" id="GO:0070814">
    <property type="term" value="P:hydrogen sulfide biosynthetic process"/>
    <property type="evidence" value="ECO:0007669"/>
    <property type="project" value="UniProtKB-UniRule"/>
</dbReference>
<dbReference type="PANTHER" id="PTHR46509">
    <property type="entry name" value="PHOSPHOADENOSINE PHOSPHOSULFATE REDUCTASE"/>
    <property type="match status" value="1"/>
</dbReference>
<dbReference type="PANTHER" id="PTHR46509:SF1">
    <property type="entry name" value="PHOSPHOADENOSINE PHOSPHOSULFATE REDUCTASE"/>
    <property type="match status" value="1"/>
</dbReference>
<dbReference type="EMBL" id="JACEOL010000009">
    <property type="protein sequence ID" value="MBA4601504.1"/>
    <property type="molecule type" value="Genomic_DNA"/>
</dbReference>
<dbReference type="InterPro" id="IPR002500">
    <property type="entry name" value="PAPS_reduct_dom"/>
</dbReference>
<dbReference type="InterPro" id="IPR011798">
    <property type="entry name" value="APS_reductase"/>
</dbReference>
<feature type="binding site" evidence="10">
    <location>
        <position position="213"/>
    </location>
    <ligand>
        <name>[4Fe-4S] cluster</name>
        <dbReference type="ChEBI" id="CHEBI:49883"/>
    </ligand>
</feature>
<dbReference type="NCBIfam" id="TIGR02055">
    <property type="entry name" value="APS_reductase"/>
    <property type="match status" value="1"/>
</dbReference>
<comment type="pathway">
    <text evidence="5 10">Sulfur metabolism; hydrogen sulfide biosynthesis; sulfite from sulfate.</text>
</comment>
<dbReference type="GO" id="GO:0019344">
    <property type="term" value="P:cysteine biosynthetic process"/>
    <property type="evidence" value="ECO:0007669"/>
    <property type="project" value="InterPro"/>
</dbReference>
<dbReference type="Proteomes" id="UP000538292">
    <property type="component" value="Unassembled WGS sequence"/>
</dbReference>
<keyword evidence="10" id="KW-0408">Iron</keyword>
<reference evidence="12 13" key="1">
    <citation type="submission" date="2020-07" db="EMBL/GenBank/DDBJ databases">
        <title>Thermoactinomyces phylogeny.</title>
        <authorList>
            <person name="Dunlap C."/>
        </authorList>
    </citation>
    <scope>NUCLEOTIDE SEQUENCE [LARGE SCALE GENOMIC DNA]</scope>
    <source>
        <strain evidence="12 13">AMNI-1</strain>
    </source>
</reference>
<evidence type="ECO:0000256" key="10">
    <source>
        <dbReference type="HAMAP-Rule" id="MF_00063"/>
    </source>
</evidence>
<accession>A0A7W2AQ09</accession>
<keyword evidence="2 10" id="KW-0963">Cytoplasm</keyword>
<gene>
    <name evidence="10" type="primary">cysH</name>
    <name evidence="12" type="ORF">H2C83_04035</name>
</gene>
<name>A0A7W2AQ09_9BACL</name>
<evidence type="ECO:0000256" key="3">
    <source>
        <dbReference type="ARBA" id="ARBA00023002"/>
    </source>
</evidence>
<dbReference type="AlphaFoldDB" id="A0A7W2AQ09"/>
<comment type="cofactor">
    <cofactor evidence="10">
        <name>[4Fe-4S] cluster</name>
        <dbReference type="ChEBI" id="CHEBI:49883"/>
    </cofactor>
    <text evidence="10">Binds 1 [4Fe-4S] cluster per subunit.</text>
</comment>
<evidence type="ECO:0000256" key="1">
    <source>
        <dbReference type="ARBA" id="ARBA00009732"/>
    </source>
</evidence>
<feature type="binding site" evidence="10">
    <location>
        <position position="216"/>
    </location>
    <ligand>
        <name>[4Fe-4S] cluster</name>
        <dbReference type="ChEBI" id="CHEBI:49883"/>
    </ligand>
</feature>
<evidence type="ECO:0000256" key="8">
    <source>
        <dbReference type="ARBA" id="ARBA00030894"/>
    </source>
</evidence>
<dbReference type="EC" id="1.8.4.10" evidence="6 10"/>
<dbReference type="Pfam" id="PF01507">
    <property type="entry name" value="PAPS_reduct"/>
    <property type="match status" value="1"/>
</dbReference>
<dbReference type="GO" id="GO:0043866">
    <property type="term" value="F:adenylyl-sulfate reductase (thioredoxin) activity"/>
    <property type="evidence" value="ECO:0007669"/>
    <property type="project" value="UniProtKB-EC"/>
</dbReference>
<dbReference type="SUPFAM" id="SSF52402">
    <property type="entry name" value="Adenine nucleotide alpha hydrolases-like"/>
    <property type="match status" value="1"/>
</dbReference>
<keyword evidence="10" id="KW-0411">Iron-sulfur</keyword>
<comment type="catalytic activity">
    <reaction evidence="10">
        <text>[thioredoxin]-disulfide + sulfite + AMP + 2 H(+) = adenosine 5'-phosphosulfate + [thioredoxin]-dithiol</text>
        <dbReference type="Rhea" id="RHEA:21976"/>
        <dbReference type="Rhea" id="RHEA-COMP:10698"/>
        <dbReference type="Rhea" id="RHEA-COMP:10700"/>
        <dbReference type="ChEBI" id="CHEBI:15378"/>
        <dbReference type="ChEBI" id="CHEBI:17359"/>
        <dbReference type="ChEBI" id="CHEBI:29950"/>
        <dbReference type="ChEBI" id="CHEBI:50058"/>
        <dbReference type="ChEBI" id="CHEBI:58243"/>
        <dbReference type="ChEBI" id="CHEBI:456215"/>
        <dbReference type="EC" id="1.8.4.10"/>
    </reaction>
</comment>
<feature type="binding site" evidence="10">
    <location>
        <position position="130"/>
    </location>
    <ligand>
        <name>[4Fe-4S] cluster</name>
        <dbReference type="ChEBI" id="CHEBI:49883"/>
    </ligand>
</feature>
<dbReference type="GO" id="GO:0051539">
    <property type="term" value="F:4 iron, 4 sulfur cluster binding"/>
    <property type="evidence" value="ECO:0007669"/>
    <property type="project" value="UniProtKB-UniRule"/>
</dbReference>
<keyword evidence="3 10" id="KW-0560">Oxidoreductase</keyword>
<dbReference type="GO" id="GO:0046872">
    <property type="term" value="F:metal ion binding"/>
    <property type="evidence" value="ECO:0007669"/>
    <property type="project" value="UniProtKB-KW"/>
</dbReference>
<evidence type="ECO:0000256" key="7">
    <source>
        <dbReference type="ARBA" id="ARBA00029514"/>
    </source>
</evidence>
<comment type="caution">
    <text evidence="12">The sequence shown here is derived from an EMBL/GenBank/DDBJ whole genome shotgun (WGS) entry which is preliminary data.</text>
</comment>
<dbReference type="NCBIfam" id="TIGR00434">
    <property type="entry name" value="cysH"/>
    <property type="match status" value="1"/>
</dbReference>
<evidence type="ECO:0000256" key="2">
    <source>
        <dbReference type="ARBA" id="ARBA00022490"/>
    </source>
</evidence>
<evidence type="ECO:0000256" key="6">
    <source>
        <dbReference type="ARBA" id="ARBA00024386"/>
    </source>
</evidence>
<dbReference type="GO" id="GO:0019379">
    <property type="term" value="P:sulfate assimilation, phosphoadenylyl sulfate reduction by phosphoadenylyl-sulfate reductase (thioredoxin)"/>
    <property type="evidence" value="ECO:0007669"/>
    <property type="project" value="UniProtKB-UniRule"/>
</dbReference>
<protein>
    <recommendedName>
        <fullName evidence="7 10">Adenosine 5'-phosphosulfate reductase</fullName>
        <shortName evidence="10">APS reductase</shortName>
        <ecNumber evidence="6 10">1.8.4.10</ecNumber>
    </recommendedName>
    <alternativeName>
        <fullName evidence="9 10">5'-adenylylsulfate reductase</fullName>
    </alternativeName>
    <alternativeName>
        <fullName evidence="8 10">Thioredoxin-dependent 5'-adenylylsulfate reductase</fullName>
    </alternativeName>
</protein>
<comment type="similarity">
    <text evidence="1 10">Belongs to the PAPS reductase family. CysH subfamily.</text>
</comment>
<dbReference type="NCBIfam" id="NF002537">
    <property type="entry name" value="PRK02090.1"/>
    <property type="match status" value="1"/>
</dbReference>
<dbReference type="RefSeq" id="WP_181738015.1">
    <property type="nucleotide sequence ID" value="NZ_JACEOL010000009.1"/>
</dbReference>
<organism evidence="12 13">
    <name type="scientific">Thermoactinomyces mirandus</name>
    <dbReference type="NCBI Taxonomy" id="2756294"/>
    <lineage>
        <taxon>Bacteria</taxon>
        <taxon>Bacillati</taxon>
        <taxon>Bacillota</taxon>
        <taxon>Bacilli</taxon>
        <taxon>Bacillales</taxon>
        <taxon>Thermoactinomycetaceae</taxon>
        <taxon>Thermoactinomyces</taxon>
    </lineage>
</organism>
<proteinExistence type="inferred from homology"/>
<evidence type="ECO:0000256" key="5">
    <source>
        <dbReference type="ARBA" id="ARBA00024327"/>
    </source>
</evidence>
<dbReference type="HAMAP" id="MF_00063">
    <property type="entry name" value="CysH"/>
    <property type="match status" value="1"/>
</dbReference>
<keyword evidence="10" id="KW-0479">Metal-binding</keyword>
<evidence type="ECO:0000313" key="13">
    <source>
        <dbReference type="Proteomes" id="UP000538292"/>
    </source>
</evidence>
<evidence type="ECO:0000259" key="11">
    <source>
        <dbReference type="Pfam" id="PF01507"/>
    </source>
</evidence>
<sequence>MIQPRKWPILTEEEKKDEQKIKVVAARMRDKHPQDIIRWGIEQLGVSSLALACSFGCEDIALLDMALKVNPDLDIFYLDTDLHFKETYEVRDRLSGKYQKQFIRVSPDLTLEEQAVKYGEKLWKKDPNLCCNLRKVEPLKKYLRNYQGWITGIRREQAPTRAHAEVVEWDQGFQLIKLNPLAFWNSKQVWNYIFKNQLPYNPLHDHRYPSIGCEPCTRPVLPGEDPRAGRWSGTDKIECGLHNSPVS</sequence>
<feature type="active site" description="Nucleophile; cysteine thiosulfonate intermediate" evidence="10">
    <location>
        <position position="239"/>
    </location>
</feature>
<dbReference type="GO" id="GO:0005737">
    <property type="term" value="C:cytoplasm"/>
    <property type="evidence" value="ECO:0007669"/>
    <property type="project" value="UniProtKB-SubCell"/>
</dbReference>
<evidence type="ECO:0000256" key="9">
    <source>
        <dbReference type="ARBA" id="ARBA00032041"/>
    </source>
</evidence>
<comment type="function">
    <text evidence="4 10">Catalyzes the formation of sulfite from adenosine 5'-phosphosulfate (APS) using thioredoxin as an electron donor.</text>
</comment>
<keyword evidence="13" id="KW-1185">Reference proteome</keyword>
<comment type="subcellular location">
    <subcellularLocation>
        <location evidence="10">Cytoplasm</location>
    </subcellularLocation>
</comment>
<feature type="domain" description="Phosphoadenosine phosphosulphate reductase" evidence="11">
    <location>
        <begin position="49"/>
        <end position="219"/>
    </location>
</feature>
<dbReference type="CDD" id="cd23945">
    <property type="entry name" value="PAPS_reductase"/>
    <property type="match status" value="1"/>
</dbReference>
<evidence type="ECO:0000313" key="12">
    <source>
        <dbReference type="EMBL" id="MBA4601504.1"/>
    </source>
</evidence>
<dbReference type="InterPro" id="IPR014729">
    <property type="entry name" value="Rossmann-like_a/b/a_fold"/>
</dbReference>
<evidence type="ECO:0000256" key="4">
    <source>
        <dbReference type="ARBA" id="ARBA00024298"/>
    </source>
</evidence>
<dbReference type="GO" id="GO:0004604">
    <property type="term" value="F:phosphoadenylyl-sulfate reductase (thioredoxin) activity"/>
    <property type="evidence" value="ECO:0007669"/>
    <property type="project" value="UniProtKB-UniRule"/>
</dbReference>